<dbReference type="RefSeq" id="WP_183196930.1">
    <property type="nucleotide sequence ID" value="NZ_JACIEK010000001.1"/>
</dbReference>
<dbReference type="InterPro" id="IPR049591">
    <property type="entry name" value="CE4_u4-like"/>
</dbReference>
<keyword evidence="3" id="KW-1185">Reference proteome</keyword>
<accession>A0A7W6EDS4</accession>
<dbReference type="SUPFAM" id="SSF53756">
    <property type="entry name" value="UDP-Glycosyltransferase/glycogen phosphorylase"/>
    <property type="match status" value="1"/>
</dbReference>
<protein>
    <submittedName>
        <fullName evidence="2">Putative glycosyltransferase</fullName>
    </submittedName>
</protein>
<evidence type="ECO:0000259" key="1">
    <source>
        <dbReference type="Pfam" id="PF04101"/>
    </source>
</evidence>
<dbReference type="GO" id="GO:0005975">
    <property type="term" value="P:carbohydrate metabolic process"/>
    <property type="evidence" value="ECO:0007669"/>
    <property type="project" value="InterPro"/>
</dbReference>
<evidence type="ECO:0000313" key="2">
    <source>
        <dbReference type="EMBL" id="MBB3996358.1"/>
    </source>
</evidence>
<dbReference type="InterPro" id="IPR007235">
    <property type="entry name" value="Glyco_trans_28_C"/>
</dbReference>
<gene>
    <name evidence="2" type="ORF">GGR04_000179</name>
</gene>
<sequence>MSLSVLITVTHLLGVGHLTRSAALGRALARAGHRVTLVSGGRPADLVDTAGLEFVQLPPVHCEGTDFTRLLSEAGTPIDDALRAERIRRLLAAFEHAAPDVVITETYPFGRRALRGEFRALLDAATARTPRPAILASIRDILNPPSRPQKAADAEAILRVFYDGVLVHGDEAAAPLALSWPVGTALERQLVYTGYLGGDALSDDAAPTSSGEIVVSGGGSAAGLALFEAAAGAADLDTSAHHWRILVGQGVPESAFDMLRERAVNAIVERARPDFRRLLAAAEVSVSQAGYNTALDLAATGARAVLVPFEQGAEQEQRLRAEGLAAARRATLLPERDLTPAALLDAVAREAAKPHPVASASLDGGARAVRAVEQAAHERRRVEAAWDALARCLDDLQAAGRRATLWWRDDDAAEPTPALDRLIALSRTSGMPLALAVSPGLATDALATRLAAEPGVHVLVHGLAHENRAPAGAKKCELGHRPIDALTRDLAQALLDQQDRFGRQALAVLVPPWNRVDDALEPHLAAIGFRGLSTFKPRAASHRDGLAIINTHCDPIDWRGGGGLADEAALVETLTRDLGSGEPIGLLTHHLVHDERLWRFVERLVRLLAAHPAVDRPAADRLFGPASALPPAGEAP</sequence>
<organism evidence="2 3">
    <name type="scientific">Aureimonas pseudogalii</name>
    <dbReference type="NCBI Taxonomy" id="1744844"/>
    <lineage>
        <taxon>Bacteria</taxon>
        <taxon>Pseudomonadati</taxon>
        <taxon>Pseudomonadota</taxon>
        <taxon>Alphaproteobacteria</taxon>
        <taxon>Hyphomicrobiales</taxon>
        <taxon>Aurantimonadaceae</taxon>
        <taxon>Aureimonas</taxon>
    </lineage>
</organism>
<dbReference type="SUPFAM" id="SSF88713">
    <property type="entry name" value="Glycoside hydrolase/deacetylase"/>
    <property type="match status" value="1"/>
</dbReference>
<dbReference type="GO" id="GO:0016758">
    <property type="term" value="F:hexosyltransferase activity"/>
    <property type="evidence" value="ECO:0007669"/>
    <property type="project" value="InterPro"/>
</dbReference>
<dbReference type="Gene3D" id="3.40.50.2000">
    <property type="entry name" value="Glycogen Phosphorylase B"/>
    <property type="match status" value="2"/>
</dbReference>
<evidence type="ECO:0000313" key="3">
    <source>
        <dbReference type="Proteomes" id="UP000542776"/>
    </source>
</evidence>
<dbReference type="PANTHER" id="PTHR21015:SF28">
    <property type="entry name" value="SLL1722 PROTEIN"/>
    <property type="match status" value="1"/>
</dbReference>
<dbReference type="EMBL" id="JACIEK010000001">
    <property type="protein sequence ID" value="MBB3996358.1"/>
    <property type="molecule type" value="Genomic_DNA"/>
</dbReference>
<dbReference type="InterPro" id="IPR011330">
    <property type="entry name" value="Glyco_hydro/deAcase_b/a-brl"/>
</dbReference>
<dbReference type="PANTHER" id="PTHR21015">
    <property type="entry name" value="UDP-N-ACETYLGLUCOSAMINE--N-ACETYLMURAMYL-(PENTAPEPTIDE) PYROPHOSPHORYL-UNDECAPRENOL N-ACETYLGLUCOSAMINE TRANSFERASE 1"/>
    <property type="match status" value="1"/>
</dbReference>
<keyword evidence="2" id="KW-0808">Transferase</keyword>
<dbReference type="AlphaFoldDB" id="A0A7W6EDS4"/>
<name>A0A7W6EDS4_9HYPH</name>
<reference evidence="2 3" key="1">
    <citation type="submission" date="2020-08" db="EMBL/GenBank/DDBJ databases">
        <title>Genomic Encyclopedia of Type Strains, Phase IV (KMG-IV): sequencing the most valuable type-strain genomes for metagenomic binning, comparative biology and taxonomic classification.</title>
        <authorList>
            <person name="Goeker M."/>
        </authorList>
    </citation>
    <scope>NUCLEOTIDE SEQUENCE [LARGE SCALE GENOMIC DNA]</scope>
    <source>
        <strain evidence="2 3">DSM 102238</strain>
    </source>
</reference>
<dbReference type="CDD" id="cd10928">
    <property type="entry name" value="CE4_u4"/>
    <property type="match status" value="1"/>
</dbReference>
<dbReference type="Pfam" id="PF04101">
    <property type="entry name" value="Glyco_tran_28_C"/>
    <property type="match status" value="1"/>
</dbReference>
<proteinExistence type="predicted"/>
<comment type="caution">
    <text evidence="2">The sequence shown here is derived from an EMBL/GenBank/DDBJ whole genome shotgun (WGS) entry which is preliminary data.</text>
</comment>
<feature type="domain" description="Glycosyl transferase family 28 C-terminal" evidence="1">
    <location>
        <begin position="215"/>
        <end position="355"/>
    </location>
</feature>
<dbReference type="Proteomes" id="UP000542776">
    <property type="component" value="Unassembled WGS sequence"/>
</dbReference>